<name>A0AAU7U9R8_9DEIO</name>
<dbReference type="AlphaFoldDB" id="A0AAU7U9R8"/>
<dbReference type="RefSeq" id="WP_350243241.1">
    <property type="nucleotide sequence ID" value="NZ_CP158299.1"/>
</dbReference>
<evidence type="ECO:0000313" key="2">
    <source>
        <dbReference type="EMBL" id="XBV85204.1"/>
    </source>
</evidence>
<accession>A0AAU7U9R8</accession>
<dbReference type="EMBL" id="CP158299">
    <property type="protein sequence ID" value="XBV85204.1"/>
    <property type="molecule type" value="Genomic_DNA"/>
</dbReference>
<feature type="domain" description="DinB-like" evidence="1">
    <location>
        <begin position="27"/>
        <end position="138"/>
    </location>
</feature>
<gene>
    <name evidence="2" type="ORF">ABOD76_17430</name>
</gene>
<sequence>MVKTLQVSTLDAVSSLFHGGNANVSWVQALDGLNAEQAHTRPPGLPHSVAEVVAHVQFWQAYLLSVLRGEHPPDVAHAAQGWPEPGEWAVLQETFFRDLSALAALAQDEAFMSELDPQDRFRIVPLTSYAGHGLYHLGQVVTVRQLIGAWPPPGGGDSW</sequence>
<evidence type="ECO:0000259" key="1">
    <source>
        <dbReference type="Pfam" id="PF12867"/>
    </source>
</evidence>
<dbReference type="SUPFAM" id="SSF109854">
    <property type="entry name" value="DinB/YfiT-like putative metalloenzymes"/>
    <property type="match status" value="1"/>
</dbReference>
<protein>
    <submittedName>
        <fullName evidence="2">DinB family protein</fullName>
    </submittedName>
</protein>
<organism evidence="2">
    <name type="scientific">Deinococcus sonorensis KR-87</name>
    <dbReference type="NCBI Taxonomy" id="694439"/>
    <lineage>
        <taxon>Bacteria</taxon>
        <taxon>Thermotogati</taxon>
        <taxon>Deinococcota</taxon>
        <taxon>Deinococci</taxon>
        <taxon>Deinococcales</taxon>
        <taxon>Deinococcaceae</taxon>
        <taxon>Deinococcus</taxon>
    </lineage>
</organism>
<reference evidence="2" key="1">
    <citation type="submission" date="2024-06" db="EMBL/GenBank/DDBJ databases">
        <title>Draft Genome Sequence of Deinococcus sonorensis Type Strain KR-87, a Biofilm Producing Representative of the Genus Deinococcus.</title>
        <authorList>
            <person name="Boren L.S."/>
            <person name="Grosso R.A."/>
            <person name="Hugenberg-Cox A.N."/>
            <person name="Hill J.T.E."/>
            <person name="Albert C.M."/>
            <person name="Tuohy J.M."/>
        </authorList>
    </citation>
    <scope>NUCLEOTIDE SEQUENCE</scope>
    <source>
        <strain evidence="2">KR-87</strain>
    </source>
</reference>
<dbReference type="Pfam" id="PF12867">
    <property type="entry name" value="DinB_2"/>
    <property type="match status" value="1"/>
</dbReference>
<dbReference type="Gene3D" id="1.20.120.450">
    <property type="entry name" value="dinb family like domain"/>
    <property type="match status" value="1"/>
</dbReference>
<dbReference type="KEGG" id="dsc:ABOD76_17430"/>
<dbReference type="InterPro" id="IPR024775">
    <property type="entry name" value="DinB-like"/>
</dbReference>
<dbReference type="InterPro" id="IPR034660">
    <property type="entry name" value="DinB/YfiT-like"/>
</dbReference>
<proteinExistence type="predicted"/>